<dbReference type="InterPro" id="IPR036312">
    <property type="entry name" value="Bifun_inhib/LTP/seed_sf"/>
</dbReference>
<dbReference type="InterPro" id="IPR027923">
    <property type="entry name" value="Hydrophob_seed_dom"/>
</dbReference>
<dbReference type="PANTHER" id="PTHR31731">
    <property type="match status" value="1"/>
</dbReference>
<dbReference type="SUPFAM" id="SSF47699">
    <property type="entry name" value="Bifunctional inhibitor/lipid-transfer protein/seed storage 2S albumin"/>
    <property type="match status" value="1"/>
</dbReference>
<reference evidence="4 5" key="1">
    <citation type="submission" date="2023-01" db="EMBL/GenBank/DDBJ databases">
        <authorList>
            <person name="Kreplak J."/>
        </authorList>
    </citation>
    <scope>NUCLEOTIDE SEQUENCE [LARGE SCALE GENOMIC DNA]</scope>
</reference>
<dbReference type="InterPro" id="IPR051636">
    <property type="entry name" value="Plant_LTP/defense-related"/>
</dbReference>
<evidence type="ECO:0000256" key="2">
    <source>
        <dbReference type="SAM" id="SignalP"/>
    </source>
</evidence>
<proteinExistence type="inferred from homology"/>
<comment type="similarity">
    <text evidence="1">Belongs to the plant LTP family. PEARLI1 subfamily.</text>
</comment>
<accession>A0AAV0YWY8</accession>
<dbReference type="EMBL" id="OX451736">
    <property type="protein sequence ID" value="CAI8590504.1"/>
    <property type="molecule type" value="Genomic_DNA"/>
</dbReference>
<protein>
    <recommendedName>
        <fullName evidence="3">Bifunctional inhibitor/plant lipid transfer protein/seed storage helical domain-containing protein</fullName>
    </recommendedName>
</protein>
<organism evidence="4 5">
    <name type="scientific">Vicia faba</name>
    <name type="common">Broad bean</name>
    <name type="synonym">Faba vulgaris</name>
    <dbReference type="NCBI Taxonomy" id="3906"/>
    <lineage>
        <taxon>Eukaryota</taxon>
        <taxon>Viridiplantae</taxon>
        <taxon>Streptophyta</taxon>
        <taxon>Embryophyta</taxon>
        <taxon>Tracheophyta</taxon>
        <taxon>Spermatophyta</taxon>
        <taxon>Magnoliopsida</taxon>
        <taxon>eudicotyledons</taxon>
        <taxon>Gunneridae</taxon>
        <taxon>Pentapetalae</taxon>
        <taxon>rosids</taxon>
        <taxon>fabids</taxon>
        <taxon>Fabales</taxon>
        <taxon>Fabaceae</taxon>
        <taxon>Papilionoideae</taxon>
        <taxon>50 kb inversion clade</taxon>
        <taxon>NPAAA clade</taxon>
        <taxon>Hologalegina</taxon>
        <taxon>IRL clade</taxon>
        <taxon>Fabeae</taxon>
        <taxon>Vicia</taxon>
    </lineage>
</organism>
<evidence type="ECO:0000256" key="1">
    <source>
        <dbReference type="ARBA" id="ARBA00008965"/>
    </source>
</evidence>
<dbReference type="SMART" id="SM00499">
    <property type="entry name" value="AAI"/>
    <property type="match status" value="1"/>
</dbReference>
<gene>
    <name evidence="4" type="ORF">VFH_I443800</name>
</gene>
<dbReference type="Pfam" id="PF14547">
    <property type="entry name" value="Hydrophob_seed"/>
    <property type="match status" value="1"/>
</dbReference>
<keyword evidence="2" id="KW-0732">Signal</keyword>
<dbReference type="AlphaFoldDB" id="A0AAV0YWY8"/>
<sequence>MNSKAVATITFLVLFLNIFFLTTVSSSQEPTVLPTPPLNCPNDLHLCAALLQDLVNIEVGLSQSKPCCSLIADLVNLDAALCLCTSIKANVLGTNLNIPLKVVFDVCGRSTPNGFVCH</sequence>
<dbReference type="Gene3D" id="1.10.110.10">
    <property type="entry name" value="Plant lipid-transfer and hydrophobic proteins"/>
    <property type="match status" value="1"/>
</dbReference>
<feature type="signal peptide" evidence="2">
    <location>
        <begin position="1"/>
        <end position="26"/>
    </location>
</feature>
<evidence type="ECO:0000313" key="5">
    <source>
        <dbReference type="Proteomes" id="UP001157006"/>
    </source>
</evidence>
<dbReference type="Proteomes" id="UP001157006">
    <property type="component" value="Chromosome 1L"/>
</dbReference>
<evidence type="ECO:0000313" key="4">
    <source>
        <dbReference type="EMBL" id="CAI8590504.1"/>
    </source>
</evidence>
<feature type="domain" description="Bifunctional inhibitor/plant lipid transfer protein/seed storage helical" evidence="3">
    <location>
        <begin position="40"/>
        <end position="117"/>
    </location>
</feature>
<evidence type="ECO:0000259" key="3">
    <source>
        <dbReference type="SMART" id="SM00499"/>
    </source>
</evidence>
<name>A0AAV0YWY8_VICFA</name>
<keyword evidence="5" id="KW-1185">Reference proteome</keyword>
<dbReference type="CDD" id="cd01958">
    <property type="entry name" value="HPS_like"/>
    <property type="match status" value="1"/>
</dbReference>
<feature type="chain" id="PRO_5043751530" description="Bifunctional inhibitor/plant lipid transfer protein/seed storage helical domain-containing protein" evidence="2">
    <location>
        <begin position="27"/>
        <end position="118"/>
    </location>
</feature>
<dbReference type="InterPro" id="IPR016140">
    <property type="entry name" value="Bifunc_inhib/LTP/seed_store"/>
</dbReference>